<evidence type="ECO:0000259" key="15">
    <source>
        <dbReference type="Pfam" id="PF07715"/>
    </source>
</evidence>
<evidence type="ECO:0000256" key="13">
    <source>
        <dbReference type="SAM" id="SignalP"/>
    </source>
</evidence>
<keyword evidence="4" id="KW-0410">Iron transport</keyword>
<evidence type="ECO:0000256" key="1">
    <source>
        <dbReference type="ARBA" id="ARBA00004571"/>
    </source>
</evidence>
<evidence type="ECO:0000256" key="10">
    <source>
        <dbReference type="ARBA" id="ARBA00023237"/>
    </source>
</evidence>
<keyword evidence="9 11" id="KW-0472">Membrane</keyword>
<dbReference type="PANTHER" id="PTHR32552:SF81">
    <property type="entry name" value="TONB-DEPENDENT OUTER MEMBRANE RECEPTOR"/>
    <property type="match status" value="1"/>
</dbReference>
<evidence type="ECO:0000256" key="3">
    <source>
        <dbReference type="ARBA" id="ARBA00022452"/>
    </source>
</evidence>
<keyword evidence="13" id="KW-0732">Signal</keyword>
<dbReference type="SUPFAM" id="SSF56935">
    <property type="entry name" value="Porins"/>
    <property type="match status" value="1"/>
</dbReference>
<dbReference type="Pfam" id="PF00593">
    <property type="entry name" value="TonB_dep_Rec_b-barrel"/>
    <property type="match status" value="1"/>
</dbReference>
<dbReference type="Pfam" id="PF07715">
    <property type="entry name" value="Plug"/>
    <property type="match status" value="1"/>
</dbReference>
<dbReference type="Proteomes" id="UP000249082">
    <property type="component" value="Unassembled WGS sequence"/>
</dbReference>
<dbReference type="InterPro" id="IPR000531">
    <property type="entry name" value="Beta-barrel_TonB"/>
</dbReference>
<dbReference type="EMBL" id="QFPX01000013">
    <property type="protein sequence ID" value="PZQ53650.1"/>
    <property type="molecule type" value="Genomic_DNA"/>
</dbReference>
<reference evidence="16 17" key="1">
    <citation type="submission" date="2017-08" db="EMBL/GenBank/DDBJ databases">
        <title>Infants hospitalized years apart are colonized by the same room-sourced microbial strains.</title>
        <authorList>
            <person name="Brooks B."/>
            <person name="Olm M.R."/>
            <person name="Firek B.A."/>
            <person name="Baker R."/>
            <person name="Thomas B.C."/>
            <person name="Morowitz M.J."/>
            <person name="Banfield J.F."/>
        </authorList>
    </citation>
    <scope>NUCLEOTIDE SEQUENCE [LARGE SCALE GENOMIC DNA]</scope>
    <source>
        <strain evidence="16">S2_005_002_R2_33</strain>
    </source>
</reference>
<feature type="domain" description="TonB-dependent receptor plug" evidence="15">
    <location>
        <begin position="62"/>
        <end position="168"/>
    </location>
</feature>
<evidence type="ECO:0000256" key="8">
    <source>
        <dbReference type="ARBA" id="ARBA00023077"/>
    </source>
</evidence>
<keyword evidence="3 11" id="KW-1134">Transmembrane beta strand</keyword>
<feature type="signal peptide" evidence="13">
    <location>
        <begin position="1"/>
        <end position="26"/>
    </location>
</feature>
<comment type="similarity">
    <text evidence="11 12">Belongs to the TonB-dependent receptor family.</text>
</comment>
<keyword evidence="16" id="KW-0675">Receptor</keyword>
<keyword evidence="8 12" id="KW-0798">TonB box</keyword>
<gene>
    <name evidence="16" type="ORF">DI555_15470</name>
</gene>
<keyword evidence="7" id="KW-0406">Ion transport</keyword>
<evidence type="ECO:0000259" key="14">
    <source>
        <dbReference type="Pfam" id="PF00593"/>
    </source>
</evidence>
<evidence type="ECO:0000256" key="2">
    <source>
        <dbReference type="ARBA" id="ARBA00022448"/>
    </source>
</evidence>
<dbReference type="PANTHER" id="PTHR32552">
    <property type="entry name" value="FERRICHROME IRON RECEPTOR-RELATED"/>
    <property type="match status" value="1"/>
</dbReference>
<feature type="chain" id="PRO_5015839382" evidence="13">
    <location>
        <begin position="27"/>
        <end position="812"/>
    </location>
</feature>
<name>A0A2W5QQ86_9SPHN</name>
<dbReference type="PROSITE" id="PS52016">
    <property type="entry name" value="TONB_DEPENDENT_REC_3"/>
    <property type="match status" value="1"/>
</dbReference>
<dbReference type="InterPro" id="IPR036942">
    <property type="entry name" value="Beta-barrel_TonB_sf"/>
</dbReference>
<dbReference type="AlphaFoldDB" id="A0A2W5QQ86"/>
<feature type="domain" description="TonB-dependent receptor-like beta-barrel" evidence="14">
    <location>
        <begin position="308"/>
        <end position="775"/>
    </location>
</feature>
<comment type="caution">
    <text evidence="16">The sequence shown here is derived from an EMBL/GenBank/DDBJ whole genome shotgun (WGS) entry which is preliminary data.</text>
</comment>
<dbReference type="InterPro" id="IPR039426">
    <property type="entry name" value="TonB-dep_rcpt-like"/>
</dbReference>
<evidence type="ECO:0000256" key="7">
    <source>
        <dbReference type="ARBA" id="ARBA00023065"/>
    </source>
</evidence>
<evidence type="ECO:0000256" key="11">
    <source>
        <dbReference type="PROSITE-ProRule" id="PRU01360"/>
    </source>
</evidence>
<evidence type="ECO:0000256" key="9">
    <source>
        <dbReference type="ARBA" id="ARBA00023136"/>
    </source>
</evidence>
<keyword evidence="2 11" id="KW-0813">Transport</keyword>
<dbReference type="InterPro" id="IPR012910">
    <property type="entry name" value="Plug_dom"/>
</dbReference>
<comment type="subcellular location">
    <subcellularLocation>
        <location evidence="1 11">Cell outer membrane</location>
        <topology evidence="1 11">Multi-pass membrane protein</topology>
    </subcellularLocation>
</comment>
<proteinExistence type="inferred from homology"/>
<dbReference type="GO" id="GO:0009279">
    <property type="term" value="C:cell outer membrane"/>
    <property type="evidence" value="ECO:0007669"/>
    <property type="project" value="UniProtKB-SubCell"/>
</dbReference>
<evidence type="ECO:0000256" key="5">
    <source>
        <dbReference type="ARBA" id="ARBA00022692"/>
    </source>
</evidence>
<organism evidence="16 17">
    <name type="scientific">Novosphingobium pentaromativorans</name>
    <dbReference type="NCBI Taxonomy" id="205844"/>
    <lineage>
        <taxon>Bacteria</taxon>
        <taxon>Pseudomonadati</taxon>
        <taxon>Pseudomonadota</taxon>
        <taxon>Alphaproteobacteria</taxon>
        <taxon>Sphingomonadales</taxon>
        <taxon>Sphingomonadaceae</taxon>
        <taxon>Novosphingobium</taxon>
    </lineage>
</organism>
<protein>
    <submittedName>
        <fullName evidence="16">TonB-dependent receptor</fullName>
    </submittedName>
</protein>
<evidence type="ECO:0000256" key="12">
    <source>
        <dbReference type="RuleBase" id="RU003357"/>
    </source>
</evidence>
<evidence type="ECO:0000313" key="17">
    <source>
        <dbReference type="Proteomes" id="UP000249082"/>
    </source>
</evidence>
<accession>A0A2W5QQ86</accession>
<evidence type="ECO:0000256" key="4">
    <source>
        <dbReference type="ARBA" id="ARBA00022496"/>
    </source>
</evidence>
<evidence type="ECO:0000256" key="6">
    <source>
        <dbReference type="ARBA" id="ARBA00023004"/>
    </source>
</evidence>
<keyword evidence="6" id="KW-0408">Iron</keyword>
<dbReference type="GO" id="GO:0006826">
    <property type="term" value="P:iron ion transport"/>
    <property type="evidence" value="ECO:0007669"/>
    <property type="project" value="UniProtKB-KW"/>
</dbReference>
<sequence>MKTKFVRIVAGTGLCAMSVLPVQAWAADGPPTPDQTAEAQSSAAPSLTGEIVVTARRREERLQDVPVSVVAFSDTALERSSVQTIADIRTISPGLTFSSEGGKDNTSVSLRGIGQIPTGEVTPGVVTYFANVPLASLGSNVPTFDIGNIQVLKGPQGTLFGRNTLGGAVLISPQSPGQDFGGYLQGTYGNYDYREVQGALNVPVIADVLAIRVAGQIRRRDPMTYSINGGDGFNDVRQDSARASVLFTPADWLKSTTIFDYFKARESASGYYLLRQNFSFTDLFAPSVGAAAGSLIGASLDAQTAQYLALQKQNFYGAFTDDSGSGRANRRNWGISNDTSASFGQFTLRNIFGYRKNRSDQLINTSALGPMYLPGAALGSPVDVPFTVFHAAALIQRQYLTDEVQFLGSFDRFNFIVGGFYSHDTPDGPSGSTFSAFTTPGTPAAVVTANVRNTNYAAFGQISYKVTDAVTLNAGLRYSWDRVSACGGAIGTSYAEDSTCRSLAELNLPDGIGVVSNRGSAPSWTIGADWKAAPDLLLYVVSRRGYRGVNVNTPLFETRFTTGGTDPACGSGSGQCVDLRPFQKTGKETLTDIEIGEKWTFNIAGAHGHINTAAYYSKYKNALQFLNAQTLIPASAPDSPTNGSFGVNAADLSIYGVELDAAVSPSRNLTVSFNGAYTHMRVDKLTLPDVEGISFTSSDVNKYAPTFSGTFSANWTLPVRPADGDLVLSGDLFMTADFGGQYGEKLPGYNLVNMRLDWENIAHTGVDLSFFVRNLTKERYFAAADVLLKSFPVNSVAVGDPRTYGVVAKVQF</sequence>
<dbReference type="Gene3D" id="2.40.170.20">
    <property type="entry name" value="TonB-dependent receptor, beta-barrel domain"/>
    <property type="match status" value="1"/>
</dbReference>
<evidence type="ECO:0000313" key="16">
    <source>
        <dbReference type="EMBL" id="PZQ53650.1"/>
    </source>
</evidence>
<keyword evidence="10 11" id="KW-0998">Cell outer membrane</keyword>
<keyword evidence="5 11" id="KW-0812">Transmembrane</keyword>